<keyword evidence="5" id="KW-0325">Glycoprotein</keyword>
<keyword evidence="2 8" id="KW-0645">Protease</keyword>
<dbReference type="GO" id="GO:0070008">
    <property type="term" value="F:serine-type exopeptidase activity"/>
    <property type="evidence" value="ECO:0007669"/>
    <property type="project" value="InterPro"/>
</dbReference>
<dbReference type="PANTHER" id="PTHR11010:SF5">
    <property type="entry name" value="RE36938P-RELATED"/>
    <property type="match status" value="1"/>
</dbReference>
<organism evidence="7 8">
    <name type="scientific">Drosophila albomicans</name>
    <name type="common">Fruit fly</name>
    <dbReference type="NCBI Taxonomy" id="7291"/>
    <lineage>
        <taxon>Eukaryota</taxon>
        <taxon>Metazoa</taxon>
        <taxon>Ecdysozoa</taxon>
        <taxon>Arthropoda</taxon>
        <taxon>Hexapoda</taxon>
        <taxon>Insecta</taxon>
        <taxon>Pterygota</taxon>
        <taxon>Neoptera</taxon>
        <taxon>Endopterygota</taxon>
        <taxon>Diptera</taxon>
        <taxon>Brachycera</taxon>
        <taxon>Muscomorpha</taxon>
        <taxon>Ephydroidea</taxon>
        <taxon>Drosophilidae</taxon>
        <taxon>Drosophila</taxon>
    </lineage>
</organism>
<dbReference type="Gene3D" id="1.20.120.980">
    <property type="entry name" value="Serine carboxypeptidase S28, SKS domain"/>
    <property type="match status" value="1"/>
</dbReference>
<accession>A0A6P8XSZ4</accession>
<keyword evidence="7" id="KW-1185">Reference proteome</keyword>
<name>A0A6P8XSZ4_DROAB</name>
<dbReference type="AlphaFoldDB" id="A0A6P8XSZ4"/>
<dbReference type="Pfam" id="PF05577">
    <property type="entry name" value="Peptidase_S28"/>
    <property type="match status" value="1"/>
</dbReference>
<comment type="similarity">
    <text evidence="1">Belongs to the peptidase S28 family.</text>
</comment>
<dbReference type="InterPro" id="IPR042269">
    <property type="entry name" value="Ser_carbopepase_S28_SKS"/>
</dbReference>
<evidence type="ECO:0000256" key="4">
    <source>
        <dbReference type="ARBA" id="ARBA00022801"/>
    </source>
</evidence>
<evidence type="ECO:0000256" key="5">
    <source>
        <dbReference type="ARBA" id="ARBA00023180"/>
    </source>
</evidence>
<dbReference type="OrthoDB" id="1735038at2759"/>
<dbReference type="PANTHER" id="PTHR11010">
    <property type="entry name" value="PROTEASE S28 PRO-X CARBOXYPEPTIDASE-RELATED"/>
    <property type="match status" value="1"/>
</dbReference>
<keyword evidence="4" id="KW-0378">Hydrolase</keyword>
<evidence type="ECO:0000313" key="7">
    <source>
        <dbReference type="Proteomes" id="UP000515160"/>
    </source>
</evidence>
<evidence type="ECO:0000256" key="6">
    <source>
        <dbReference type="SAM" id="SignalP"/>
    </source>
</evidence>
<feature type="signal peptide" evidence="6">
    <location>
        <begin position="1"/>
        <end position="19"/>
    </location>
</feature>
<dbReference type="GO" id="GO:0006508">
    <property type="term" value="P:proteolysis"/>
    <property type="evidence" value="ECO:0007669"/>
    <property type="project" value="UniProtKB-KW"/>
</dbReference>
<proteinExistence type="inferred from homology"/>
<evidence type="ECO:0000256" key="2">
    <source>
        <dbReference type="ARBA" id="ARBA00022670"/>
    </source>
</evidence>
<dbReference type="GeneID" id="117575937"/>
<dbReference type="InterPro" id="IPR008758">
    <property type="entry name" value="Peptidase_S28"/>
</dbReference>
<dbReference type="GO" id="GO:0008239">
    <property type="term" value="F:dipeptidyl-peptidase activity"/>
    <property type="evidence" value="ECO:0007669"/>
    <property type="project" value="TreeGrafter"/>
</dbReference>
<dbReference type="InterPro" id="IPR029058">
    <property type="entry name" value="AB_hydrolase_fold"/>
</dbReference>
<feature type="chain" id="PRO_5038622158" evidence="6">
    <location>
        <begin position="20"/>
        <end position="448"/>
    </location>
</feature>
<dbReference type="SUPFAM" id="SSF53474">
    <property type="entry name" value="alpha/beta-Hydrolases"/>
    <property type="match status" value="1"/>
</dbReference>
<dbReference type="Proteomes" id="UP000515160">
    <property type="component" value="Chromosome 2R"/>
</dbReference>
<evidence type="ECO:0000256" key="1">
    <source>
        <dbReference type="ARBA" id="ARBA00011079"/>
    </source>
</evidence>
<protein>
    <submittedName>
        <fullName evidence="8">Serine protease K12H4.7</fullName>
    </submittedName>
</protein>
<sequence>MKLNLVYLLLLSQLTFILAAFMDIVEKSMWIEQKVDHFNKSDKRTWQMQYLASDTFFKPGGPIIININAEWEMVPKNHFFGMYFELVEIFNAYAFETEHRYYGRSWPVQNMTVENLQYLTTRQVLADLAHFIRQQKATIPEIANSKVIMIGCSYAANLVTYFRKDYPELIDGGWAAGAGLAYRLDYSDGYVSAGKSLRKFGGDACYDRVEHFSKTFLNHKRQKSDTYKMLKLLNLAEYFEDMRSIILVHAQHRNATGMQKLCKNITSVDPKNINEFGRLLKLFQSQTVIDHTDKVKMINFNPKYAARQNFYQTCSEFGDIFSTSSRHQPFGDTHPFGKQVAKCKEVFGPKFTIDYISGKVDEITAKYGAQHPNVDHIYFTKAEDDPWRWAGITDECATIIPGIGHCKELRARAPTDWPTTSAAQQKAIDLIRDWINGNGTTRETLIKC</sequence>
<dbReference type="RefSeq" id="XP_034116289.2">
    <property type="nucleotide sequence ID" value="XM_034260398.2"/>
</dbReference>
<evidence type="ECO:0000313" key="8">
    <source>
        <dbReference type="RefSeq" id="XP_034116289.2"/>
    </source>
</evidence>
<keyword evidence="3 6" id="KW-0732">Signal</keyword>
<gene>
    <name evidence="8" type="primary">LOC117575937</name>
</gene>
<evidence type="ECO:0000256" key="3">
    <source>
        <dbReference type="ARBA" id="ARBA00022729"/>
    </source>
</evidence>
<dbReference type="Gene3D" id="3.40.50.1820">
    <property type="entry name" value="alpha/beta hydrolase"/>
    <property type="match status" value="1"/>
</dbReference>
<reference evidence="8" key="1">
    <citation type="submission" date="2025-08" db="UniProtKB">
        <authorList>
            <consortium name="RefSeq"/>
        </authorList>
    </citation>
    <scope>IDENTIFICATION</scope>
    <source>
        <strain evidence="8">15112-1751.03</strain>
        <tissue evidence="8">Whole Adult</tissue>
    </source>
</reference>